<feature type="domain" description="HAMP" evidence="10">
    <location>
        <begin position="241"/>
        <end position="282"/>
    </location>
</feature>
<dbReference type="Pfam" id="PF01590">
    <property type="entry name" value="GAF"/>
    <property type="match status" value="1"/>
</dbReference>
<dbReference type="InterPro" id="IPR029787">
    <property type="entry name" value="Nucleotide_cyclase"/>
</dbReference>
<dbReference type="PROSITE" id="PS50113">
    <property type="entry name" value="PAC"/>
    <property type="match status" value="1"/>
</dbReference>
<dbReference type="GO" id="GO:0016020">
    <property type="term" value="C:membrane"/>
    <property type="evidence" value="ECO:0007669"/>
    <property type="project" value="InterPro"/>
</dbReference>
<dbReference type="InterPro" id="IPR003660">
    <property type="entry name" value="HAMP_dom"/>
</dbReference>
<dbReference type="SMART" id="SM00065">
    <property type="entry name" value="GAF"/>
    <property type="match status" value="1"/>
</dbReference>
<keyword evidence="4 7" id="KW-0812">Transmembrane</keyword>
<dbReference type="Pfam" id="PF00211">
    <property type="entry name" value="Guanylate_cyc"/>
    <property type="match status" value="1"/>
</dbReference>
<evidence type="ECO:0000259" key="8">
    <source>
        <dbReference type="PROSITE" id="PS50113"/>
    </source>
</evidence>
<feature type="transmembrane region" description="Helical" evidence="7">
    <location>
        <begin position="21"/>
        <end position="38"/>
    </location>
</feature>
<protein>
    <submittedName>
        <fullName evidence="11">GAF domain-containing protein</fullName>
    </submittedName>
</protein>
<dbReference type="InterPro" id="IPR013656">
    <property type="entry name" value="PAS_4"/>
</dbReference>
<dbReference type="InterPro" id="IPR000014">
    <property type="entry name" value="PAS"/>
</dbReference>
<evidence type="ECO:0000259" key="9">
    <source>
        <dbReference type="PROSITE" id="PS50125"/>
    </source>
</evidence>
<dbReference type="InterPro" id="IPR003018">
    <property type="entry name" value="GAF"/>
</dbReference>
<reference evidence="11 12" key="1">
    <citation type="submission" date="2020-09" db="EMBL/GenBank/DDBJ databases">
        <title>Pseudoxanthomonas sp. CAU 1598 isolated from sand of Yaerae Beach.</title>
        <authorList>
            <person name="Kim W."/>
        </authorList>
    </citation>
    <scope>NUCLEOTIDE SEQUENCE [LARGE SCALE GENOMIC DNA]</scope>
    <source>
        <strain evidence="11 12">CAU 1598</strain>
    </source>
</reference>
<dbReference type="PANTHER" id="PTHR43081:SF1">
    <property type="entry name" value="ADENYLATE CYCLASE, TERMINAL-DIFFERENTIATION SPECIFIC"/>
    <property type="match status" value="1"/>
</dbReference>
<keyword evidence="3" id="KW-1003">Cell membrane</keyword>
<evidence type="ECO:0000256" key="2">
    <source>
        <dbReference type="ARBA" id="ARBA00005381"/>
    </source>
</evidence>
<comment type="caution">
    <text evidence="11">The sequence shown here is derived from an EMBL/GenBank/DDBJ whole genome shotgun (WGS) entry which is preliminary data.</text>
</comment>
<keyword evidence="5 7" id="KW-1133">Transmembrane helix</keyword>
<dbReference type="EMBL" id="JACYTR010000073">
    <property type="protein sequence ID" value="MBD8527945.1"/>
    <property type="molecule type" value="Genomic_DNA"/>
</dbReference>
<dbReference type="Proteomes" id="UP000613768">
    <property type="component" value="Unassembled WGS sequence"/>
</dbReference>
<evidence type="ECO:0000313" key="12">
    <source>
        <dbReference type="Proteomes" id="UP000613768"/>
    </source>
</evidence>
<dbReference type="GO" id="GO:0006171">
    <property type="term" value="P:cAMP biosynthetic process"/>
    <property type="evidence" value="ECO:0007669"/>
    <property type="project" value="TreeGrafter"/>
</dbReference>
<feature type="domain" description="PAC" evidence="8">
    <location>
        <begin position="514"/>
        <end position="566"/>
    </location>
</feature>
<dbReference type="InterPro" id="IPR035965">
    <property type="entry name" value="PAS-like_dom_sf"/>
</dbReference>
<dbReference type="PROSITE" id="PS50125">
    <property type="entry name" value="GUANYLATE_CYCLASE_2"/>
    <property type="match status" value="1"/>
</dbReference>
<gene>
    <name evidence="11" type="ORF">IFO71_19535</name>
</gene>
<dbReference type="SUPFAM" id="SSF55781">
    <property type="entry name" value="GAF domain-like"/>
    <property type="match status" value="1"/>
</dbReference>
<evidence type="ECO:0000256" key="1">
    <source>
        <dbReference type="ARBA" id="ARBA00004196"/>
    </source>
</evidence>
<dbReference type="Gene3D" id="3.30.450.40">
    <property type="match status" value="1"/>
</dbReference>
<feature type="transmembrane region" description="Helical" evidence="7">
    <location>
        <begin position="204"/>
        <end position="226"/>
    </location>
</feature>
<dbReference type="CDD" id="cd00130">
    <property type="entry name" value="PAS"/>
    <property type="match status" value="1"/>
</dbReference>
<evidence type="ECO:0000256" key="7">
    <source>
        <dbReference type="SAM" id="Phobius"/>
    </source>
</evidence>
<evidence type="ECO:0000256" key="4">
    <source>
        <dbReference type="ARBA" id="ARBA00022692"/>
    </source>
</evidence>
<dbReference type="SUPFAM" id="SSF55073">
    <property type="entry name" value="Nucleotide cyclase"/>
    <property type="match status" value="1"/>
</dbReference>
<evidence type="ECO:0000313" key="11">
    <source>
        <dbReference type="EMBL" id="MBD8527945.1"/>
    </source>
</evidence>
<evidence type="ECO:0000256" key="5">
    <source>
        <dbReference type="ARBA" id="ARBA00022989"/>
    </source>
</evidence>
<dbReference type="PANTHER" id="PTHR43081">
    <property type="entry name" value="ADENYLATE CYCLASE, TERMINAL-DIFFERENTIATION SPECIFIC-RELATED"/>
    <property type="match status" value="1"/>
</dbReference>
<sequence length="843" mass="92431">MNRVEPAEQVFVGDGQHDHRLVAVYYVLAVLVLSLYGIRVCPFIAGLDAAHVLVTFLVGFLAAFLIKLGLENRLMPEGEPFTLSVYQFFIDFALFLAVGLGIALYNHFVLGFPLESGGKVLIGCATFGIFAGLDNGLRRERRSPAPLSALTVSPKRIFPITDRLFVIFISIAVFTSIVTGLVIIKDIDYLIAHLNDAPHAALRRAVFIDIGFVIGVVLALAMRLLWSYGNNLAYILQLQIAGLVDVSSGKLDTFVPIITRDEFSLIAAKTNRMIAHLRDAHREQNELFEVSLALATELRLEPLLARIVATTRSFVGADRVSLFLHDPHSDELWGKIAEGIEDVMRFPASSGIAGDAFTRVATVRVADAYSDPRFNPEFDRRSGYRTRSLLCVPVEDRHGRCIGVIQALNKHDGEFSESDANRLRAFAAQAAIALVNAQLFSDLDRARRYNESILRSLSNGVVTLDADLKVVKANAAAQALLGVDDQIHGQPFQQALGESRSWWETLCGGVEQAYLSEAELQLGSGKHILANITRVPLADLEDRAIGSMLVIEDVTEEKRVRNTLSRYLPTQVAEQVLLNPALNLGGVAQTATVLFSDIRDFTTLSEQLGARATVTMLNEYFSAMVEAISAHDGILDKYIGDAVMALFGVPFAGAHDADSAVRAAIAMQERLQQLNRQRTDRGEDPLAIGIGLSTGELVAGNVGSPRRMDYTVIGDTVNLASRLEAATKLYGVAVIVSEGTRAALQKDHPLRELDRVRVKGKLLAATVYQLMTESERLDEAALKLFADARGKYSTRDWQGAVLGFRELLSRFPEDGPSKVFIERCLAFQQNPPAADWDGVWPPH</sequence>
<comment type="similarity">
    <text evidence="2">Belongs to the adenylyl cyclase class-3 family.</text>
</comment>
<dbReference type="Pfam" id="PF08448">
    <property type="entry name" value="PAS_4"/>
    <property type="match status" value="1"/>
</dbReference>
<feature type="transmembrane region" description="Helical" evidence="7">
    <location>
        <begin position="50"/>
        <end position="68"/>
    </location>
</feature>
<dbReference type="AlphaFoldDB" id="A0AAW3ZQX8"/>
<accession>A0AAW3ZQX8</accession>
<dbReference type="InterPro" id="IPR048440">
    <property type="entry name" value="MASE10"/>
</dbReference>
<dbReference type="CDD" id="cd07302">
    <property type="entry name" value="CHD"/>
    <property type="match status" value="1"/>
</dbReference>
<evidence type="ECO:0000256" key="3">
    <source>
        <dbReference type="ARBA" id="ARBA00022475"/>
    </source>
</evidence>
<dbReference type="GO" id="GO:0004016">
    <property type="term" value="F:adenylate cyclase activity"/>
    <property type="evidence" value="ECO:0007669"/>
    <property type="project" value="UniProtKB-ARBA"/>
</dbReference>
<dbReference type="Gene3D" id="3.30.70.1230">
    <property type="entry name" value="Nucleotide cyclase"/>
    <property type="match status" value="1"/>
</dbReference>
<dbReference type="InterPro" id="IPR000700">
    <property type="entry name" value="PAS-assoc_C"/>
</dbReference>
<feature type="domain" description="Guanylate cyclase" evidence="9">
    <location>
        <begin position="592"/>
        <end position="724"/>
    </location>
</feature>
<dbReference type="InterPro" id="IPR029016">
    <property type="entry name" value="GAF-like_dom_sf"/>
</dbReference>
<keyword evidence="12" id="KW-1185">Reference proteome</keyword>
<dbReference type="RefSeq" id="WP_192031366.1">
    <property type="nucleotide sequence ID" value="NZ_JACYTR010000073.1"/>
</dbReference>
<dbReference type="InterPro" id="IPR050697">
    <property type="entry name" value="Adenylyl/Guanylyl_Cyclase_3/4"/>
</dbReference>
<dbReference type="SUPFAM" id="SSF55785">
    <property type="entry name" value="PYP-like sensor domain (PAS domain)"/>
    <property type="match status" value="1"/>
</dbReference>
<feature type="transmembrane region" description="Helical" evidence="7">
    <location>
        <begin position="164"/>
        <end position="184"/>
    </location>
</feature>
<proteinExistence type="inferred from homology"/>
<dbReference type="Gene3D" id="3.30.450.20">
    <property type="entry name" value="PAS domain"/>
    <property type="match status" value="1"/>
</dbReference>
<keyword evidence="6 7" id="KW-0472">Membrane</keyword>
<organism evidence="11 12">
    <name type="scientific">Pseudomarimonas arenosa</name>
    <dbReference type="NCBI Taxonomy" id="2774145"/>
    <lineage>
        <taxon>Bacteria</taxon>
        <taxon>Pseudomonadati</taxon>
        <taxon>Pseudomonadota</taxon>
        <taxon>Gammaproteobacteria</taxon>
        <taxon>Lysobacterales</taxon>
        <taxon>Lysobacteraceae</taxon>
        <taxon>Pseudomarimonas</taxon>
    </lineage>
</organism>
<dbReference type="PROSITE" id="PS50885">
    <property type="entry name" value="HAMP"/>
    <property type="match status" value="1"/>
</dbReference>
<dbReference type="GO" id="GO:0030313">
    <property type="term" value="C:cell envelope"/>
    <property type="evidence" value="ECO:0007669"/>
    <property type="project" value="UniProtKB-SubCell"/>
</dbReference>
<evidence type="ECO:0000259" key="10">
    <source>
        <dbReference type="PROSITE" id="PS50885"/>
    </source>
</evidence>
<name>A0AAW3ZQX8_9GAMM</name>
<dbReference type="Pfam" id="PF20970">
    <property type="entry name" value="MASE10"/>
    <property type="match status" value="1"/>
</dbReference>
<dbReference type="FunFam" id="3.30.70.1230:FF:000016">
    <property type="entry name" value="Adenylate/guanylate cyclase domain-containing protein"/>
    <property type="match status" value="1"/>
</dbReference>
<feature type="transmembrane region" description="Helical" evidence="7">
    <location>
        <begin position="88"/>
        <end position="108"/>
    </location>
</feature>
<dbReference type="InterPro" id="IPR001054">
    <property type="entry name" value="A/G_cyclase"/>
</dbReference>
<dbReference type="GO" id="GO:0035556">
    <property type="term" value="P:intracellular signal transduction"/>
    <property type="evidence" value="ECO:0007669"/>
    <property type="project" value="InterPro"/>
</dbReference>
<evidence type="ECO:0000256" key="6">
    <source>
        <dbReference type="ARBA" id="ARBA00023136"/>
    </source>
</evidence>
<comment type="subcellular location">
    <subcellularLocation>
        <location evidence="1">Cell envelope</location>
    </subcellularLocation>
</comment>
<dbReference type="SMART" id="SM00044">
    <property type="entry name" value="CYCc"/>
    <property type="match status" value="1"/>
</dbReference>